<feature type="compositionally biased region" description="Pro residues" evidence="1">
    <location>
        <begin position="84"/>
        <end position="95"/>
    </location>
</feature>
<sequence>MSIRRMEMRIWVRPYIPVRRVLVPSRGLVRQGVQGRAKKVWFREMRSDCEVHRVRWCKNIFQKSESPNPNLNLNLNLNRSNPRPLQPKPNPPGPNPKSTSSPTSRSQVQAPAPAHAHSKTRLVWPDSKPHARPKGTLSLPACRLQTTDPTRPNSPSQDPSSRSFQADFLPRGCPDPGRRWQRRHPD</sequence>
<feature type="region of interest" description="Disordered" evidence="1">
    <location>
        <begin position="67"/>
        <end position="186"/>
    </location>
</feature>
<proteinExistence type="predicted"/>
<accession>X8IYS3</accession>
<dbReference type="EMBL" id="JATN01000322">
    <property type="protein sequence ID" value="EUC55263.1"/>
    <property type="molecule type" value="Genomic_DNA"/>
</dbReference>
<feature type="compositionally biased region" description="Low complexity" evidence="1">
    <location>
        <begin position="96"/>
        <end position="107"/>
    </location>
</feature>
<dbReference type="Proteomes" id="UP000030108">
    <property type="component" value="Unassembled WGS sequence"/>
</dbReference>
<reference evidence="3" key="1">
    <citation type="journal article" date="2014" name="Genome Announc.">
        <title>Draft genome sequence of the plant-pathogenic soil fungus Rhizoctonia solani anastomosis group 3 strain Rhs1AP.</title>
        <authorList>
            <person name="Cubeta M.A."/>
            <person name="Thomas E."/>
            <person name="Dean R.A."/>
            <person name="Jabaji S."/>
            <person name="Neate S.M."/>
            <person name="Tavantzis S."/>
            <person name="Toda T."/>
            <person name="Vilgalys R."/>
            <person name="Bharathan N."/>
            <person name="Fedorova-Abrams N."/>
            <person name="Pakala S.B."/>
            <person name="Pakala S.M."/>
            <person name="Zafar N."/>
            <person name="Joardar V."/>
            <person name="Losada L."/>
            <person name="Nierman W.C."/>
        </authorList>
    </citation>
    <scope>NUCLEOTIDE SEQUENCE [LARGE SCALE GENOMIC DNA]</scope>
    <source>
        <strain evidence="3">AG-3</strain>
    </source>
</reference>
<protein>
    <submittedName>
        <fullName evidence="2">Uncharacterized protein</fullName>
    </submittedName>
</protein>
<evidence type="ECO:0000313" key="3">
    <source>
        <dbReference type="Proteomes" id="UP000030108"/>
    </source>
</evidence>
<feature type="compositionally biased region" description="Low complexity" evidence="1">
    <location>
        <begin position="67"/>
        <end position="83"/>
    </location>
</feature>
<evidence type="ECO:0000313" key="2">
    <source>
        <dbReference type="EMBL" id="EUC55263.1"/>
    </source>
</evidence>
<dbReference type="AlphaFoldDB" id="X8IYS3"/>
<feature type="compositionally biased region" description="Polar residues" evidence="1">
    <location>
        <begin position="144"/>
        <end position="164"/>
    </location>
</feature>
<name>X8IYS3_9AGAM</name>
<organism evidence="2 3">
    <name type="scientific">Rhizoctonia solani AG-3 Rhs1AP</name>
    <dbReference type="NCBI Taxonomy" id="1086054"/>
    <lineage>
        <taxon>Eukaryota</taxon>
        <taxon>Fungi</taxon>
        <taxon>Dikarya</taxon>
        <taxon>Basidiomycota</taxon>
        <taxon>Agaricomycotina</taxon>
        <taxon>Agaricomycetes</taxon>
        <taxon>Cantharellales</taxon>
        <taxon>Ceratobasidiaceae</taxon>
        <taxon>Rhizoctonia</taxon>
    </lineage>
</organism>
<evidence type="ECO:0000256" key="1">
    <source>
        <dbReference type="SAM" id="MobiDB-lite"/>
    </source>
</evidence>
<comment type="caution">
    <text evidence="2">The sequence shown here is derived from an EMBL/GenBank/DDBJ whole genome shotgun (WGS) entry which is preliminary data.</text>
</comment>
<gene>
    <name evidence="2" type="ORF">RSOL_106290</name>
</gene>